<comment type="caution">
    <text evidence="1">The sequence shown here is derived from an EMBL/GenBank/DDBJ whole genome shotgun (WGS) entry which is preliminary data.</text>
</comment>
<dbReference type="InterPro" id="IPR016039">
    <property type="entry name" value="Thiolase-like"/>
</dbReference>
<protein>
    <submittedName>
        <fullName evidence="1">Uncharacterized protein</fullName>
    </submittedName>
</protein>
<accession>A0A9W6QGN5</accession>
<sequence>MDATSPKVAITGVSAVVPGYGAVGAEFGELVPSEEIVAGVRPARGGDLPATFLRDKLGIASVATTHATARFARTAIDRGLDWAKADELPRPATNPDVLTMLTRAMEIALVRHEEVVGGPVDRAGAIAGHLHVASGADNAAAYGLPVCRRAVGCHKPGLPMEFMVSGCAGLFYALRHAGFLLQHTDARHDPDAYVLITAANDMLPLAHGRAKAPDERREELDDWLFPTIFGEAVGALVVGHATDRAGWAVVDMAWQTAADDWRVTFDHADTPRMVIRARGVGSTFRENVPDAARRGLRALGLTEFDELHRLCVHESNPNLVAAAAQELDVPAGLVHSVSAEVGTLAGVSAFSLLEEAFASHHPDGKDGVVAALIGETGHAVVVGHLALRHHA</sequence>
<dbReference type="GO" id="GO:0016746">
    <property type="term" value="F:acyltransferase activity"/>
    <property type="evidence" value="ECO:0007669"/>
    <property type="project" value="InterPro"/>
</dbReference>
<keyword evidence="2" id="KW-1185">Reference proteome</keyword>
<evidence type="ECO:0000313" key="2">
    <source>
        <dbReference type="Proteomes" id="UP001165042"/>
    </source>
</evidence>
<dbReference type="Proteomes" id="UP001165042">
    <property type="component" value="Unassembled WGS sequence"/>
</dbReference>
<gene>
    <name evidence="1" type="ORF">Aglo03_09140</name>
</gene>
<reference evidence="1" key="1">
    <citation type="submission" date="2023-02" db="EMBL/GenBank/DDBJ databases">
        <title>Actinokineospora globicatena NBRC 15670.</title>
        <authorList>
            <person name="Ichikawa N."/>
            <person name="Sato H."/>
            <person name="Tonouchi N."/>
        </authorList>
    </citation>
    <scope>NUCLEOTIDE SEQUENCE</scope>
    <source>
        <strain evidence="1">NBRC 15670</strain>
    </source>
</reference>
<dbReference type="SUPFAM" id="SSF53901">
    <property type="entry name" value="Thiolase-like"/>
    <property type="match status" value="2"/>
</dbReference>
<proteinExistence type="predicted"/>
<name>A0A9W6QGN5_9PSEU</name>
<dbReference type="AlphaFoldDB" id="A0A9W6QGN5"/>
<dbReference type="Gene3D" id="3.40.47.10">
    <property type="match status" value="2"/>
</dbReference>
<organism evidence="1 2">
    <name type="scientific">Actinokineospora globicatena</name>
    <dbReference type="NCBI Taxonomy" id="103729"/>
    <lineage>
        <taxon>Bacteria</taxon>
        <taxon>Bacillati</taxon>
        <taxon>Actinomycetota</taxon>
        <taxon>Actinomycetes</taxon>
        <taxon>Pseudonocardiales</taxon>
        <taxon>Pseudonocardiaceae</taxon>
        <taxon>Actinokineospora</taxon>
    </lineage>
</organism>
<dbReference type="EMBL" id="BSSD01000001">
    <property type="protein sequence ID" value="GLW90098.1"/>
    <property type="molecule type" value="Genomic_DNA"/>
</dbReference>
<evidence type="ECO:0000313" key="1">
    <source>
        <dbReference type="EMBL" id="GLW90098.1"/>
    </source>
</evidence>